<organism evidence="2 3">
    <name type="scientific">Candidatus Zambryskibacteria bacterium RIFCSPLOWO2_01_FULL_35_19</name>
    <dbReference type="NCBI Taxonomy" id="1802757"/>
    <lineage>
        <taxon>Bacteria</taxon>
        <taxon>Candidatus Zambryskiibacteriota</taxon>
    </lineage>
</organism>
<evidence type="ECO:0000313" key="3">
    <source>
        <dbReference type="Proteomes" id="UP000178404"/>
    </source>
</evidence>
<evidence type="ECO:0008006" key="4">
    <source>
        <dbReference type="Google" id="ProtNLM"/>
    </source>
</evidence>
<proteinExistence type="predicted"/>
<dbReference type="Proteomes" id="UP000178404">
    <property type="component" value="Unassembled WGS sequence"/>
</dbReference>
<name>A0A1G2TWB9_9BACT</name>
<keyword evidence="1" id="KW-0812">Transmembrane</keyword>
<accession>A0A1G2TWB9</accession>
<reference evidence="2 3" key="1">
    <citation type="journal article" date="2016" name="Nat. Commun.">
        <title>Thousands of microbial genomes shed light on interconnected biogeochemical processes in an aquifer system.</title>
        <authorList>
            <person name="Anantharaman K."/>
            <person name="Brown C.T."/>
            <person name="Hug L.A."/>
            <person name="Sharon I."/>
            <person name="Castelle C.J."/>
            <person name="Probst A.J."/>
            <person name="Thomas B.C."/>
            <person name="Singh A."/>
            <person name="Wilkins M.J."/>
            <person name="Karaoz U."/>
            <person name="Brodie E.L."/>
            <person name="Williams K.H."/>
            <person name="Hubbard S.S."/>
            <person name="Banfield J.F."/>
        </authorList>
    </citation>
    <scope>NUCLEOTIDE SEQUENCE [LARGE SCALE GENOMIC DNA]</scope>
</reference>
<keyword evidence="1" id="KW-0472">Membrane</keyword>
<evidence type="ECO:0000313" key="2">
    <source>
        <dbReference type="EMBL" id="OHB01449.1"/>
    </source>
</evidence>
<feature type="transmembrane region" description="Helical" evidence="1">
    <location>
        <begin position="21"/>
        <end position="43"/>
    </location>
</feature>
<protein>
    <recommendedName>
        <fullName evidence="4">POTRA domain-containing protein</fullName>
    </recommendedName>
</protein>
<keyword evidence="1" id="KW-1133">Transmembrane helix</keyword>
<evidence type="ECO:0000256" key="1">
    <source>
        <dbReference type="SAM" id="Phobius"/>
    </source>
</evidence>
<comment type="caution">
    <text evidence="2">The sequence shown here is derived from an EMBL/GenBank/DDBJ whole genome shotgun (WGS) entry which is preliminary data.</text>
</comment>
<sequence>MHNTRYKRASTRIAKRKKIQKYLGIFLIISATAAFLVGFVFLVRADFLQVKNFEVSGSKMIEADSLKNVANNFISGNKLLFIPKSNIIFLNKEKLKKTLLSQFTRLEKVEINKKFFSKDVELKITERSPDFVWCAKDGECFFMTKTGFIFEKILDEQVLSGLVAFEGLLDGSPIFKNFSTPDKMQNYSNFIDVLKRSEVEIYSINIESSDKAIAKTGVGDIFFSPVGKDLLLTAENTLLLINEIKNKNASAKINYIDARFDNKFYYKLYP</sequence>
<gene>
    <name evidence="2" type="ORF">A3A90_01195</name>
</gene>
<dbReference type="AlphaFoldDB" id="A0A1G2TWB9"/>
<dbReference type="EMBL" id="MHWA01000014">
    <property type="protein sequence ID" value="OHB01449.1"/>
    <property type="molecule type" value="Genomic_DNA"/>
</dbReference>